<evidence type="ECO:0000256" key="14">
    <source>
        <dbReference type="ARBA" id="ARBA00023304"/>
    </source>
</evidence>
<evidence type="ECO:0000256" key="16">
    <source>
        <dbReference type="RuleBase" id="RU004445"/>
    </source>
</evidence>
<keyword evidence="7 15" id="KW-0432">Leucine biosynthesis</keyword>
<keyword evidence="15" id="KW-0464">Manganese</keyword>
<feature type="domain" description="Isopropylmalate dehydrogenase-like" evidence="17">
    <location>
        <begin position="4"/>
        <end position="355"/>
    </location>
</feature>
<keyword evidence="10 15" id="KW-0479">Metal-binding</keyword>
<evidence type="ECO:0000256" key="13">
    <source>
        <dbReference type="ARBA" id="ARBA00023027"/>
    </source>
</evidence>
<proteinExistence type="inferred from homology"/>
<name>A0A7V3ZHD1_DICTH</name>
<keyword evidence="9 15" id="KW-0028">Amino-acid biosynthesis</keyword>
<dbReference type="NCBIfam" id="TIGR00169">
    <property type="entry name" value="leuB"/>
    <property type="match status" value="1"/>
</dbReference>
<evidence type="ECO:0000256" key="11">
    <source>
        <dbReference type="ARBA" id="ARBA00022842"/>
    </source>
</evidence>
<feature type="binding site" evidence="15">
    <location>
        <position position="251"/>
    </location>
    <ligand>
        <name>Mg(2+)</name>
        <dbReference type="ChEBI" id="CHEBI:18420"/>
    </ligand>
</feature>
<comment type="similarity">
    <text evidence="5 15">Belongs to the isocitrate and isopropylmalate dehydrogenases family. LeuB type 1 subfamily.</text>
</comment>
<feature type="binding site" evidence="15">
    <location>
        <position position="223"/>
    </location>
    <ligand>
        <name>Mg(2+)</name>
        <dbReference type="ChEBI" id="CHEBI:18420"/>
    </ligand>
</feature>
<dbReference type="GO" id="GO:0000287">
    <property type="term" value="F:magnesium ion binding"/>
    <property type="evidence" value="ECO:0007669"/>
    <property type="project" value="InterPro"/>
</dbReference>
<dbReference type="PROSITE" id="PS00470">
    <property type="entry name" value="IDH_IMDH"/>
    <property type="match status" value="1"/>
</dbReference>
<organism evidence="18">
    <name type="scientific">Dictyoglomus thermophilum</name>
    <dbReference type="NCBI Taxonomy" id="14"/>
    <lineage>
        <taxon>Bacteria</taxon>
        <taxon>Pseudomonadati</taxon>
        <taxon>Dictyoglomota</taxon>
        <taxon>Dictyoglomia</taxon>
        <taxon>Dictyoglomales</taxon>
        <taxon>Dictyoglomaceae</taxon>
        <taxon>Dictyoglomus</taxon>
    </lineage>
</organism>
<evidence type="ECO:0000256" key="5">
    <source>
        <dbReference type="ARBA" id="ARBA00008319"/>
    </source>
</evidence>
<keyword evidence="12 15" id="KW-0560">Oxidoreductase</keyword>
<evidence type="ECO:0000256" key="12">
    <source>
        <dbReference type="ARBA" id="ARBA00023002"/>
    </source>
</evidence>
<dbReference type="GO" id="GO:0009098">
    <property type="term" value="P:L-leucine biosynthetic process"/>
    <property type="evidence" value="ECO:0007669"/>
    <property type="project" value="UniProtKB-UniRule"/>
</dbReference>
<comment type="subunit">
    <text evidence="6 15 16">Homodimer.</text>
</comment>
<feature type="binding site" evidence="15">
    <location>
        <begin position="281"/>
        <end position="293"/>
    </location>
    <ligand>
        <name>NAD(+)</name>
        <dbReference type="ChEBI" id="CHEBI:57540"/>
    </ligand>
</feature>
<dbReference type="PANTHER" id="PTHR42979">
    <property type="entry name" value="3-ISOPROPYLMALATE DEHYDROGENASE"/>
    <property type="match status" value="1"/>
</dbReference>
<dbReference type="Pfam" id="PF00180">
    <property type="entry name" value="Iso_dh"/>
    <property type="match status" value="1"/>
</dbReference>
<evidence type="ECO:0000313" key="18">
    <source>
        <dbReference type="EMBL" id="HGK23041.1"/>
    </source>
</evidence>
<feature type="site" description="Important for catalysis" evidence="15">
    <location>
        <position position="191"/>
    </location>
</feature>
<feature type="binding site" evidence="15">
    <location>
        <position position="247"/>
    </location>
    <ligand>
        <name>Mg(2+)</name>
        <dbReference type="ChEBI" id="CHEBI:18420"/>
    </ligand>
</feature>
<dbReference type="HAMAP" id="MF_01033">
    <property type="entry name" value="LeuB_type1"/>
    <property type="match status" value="1"/>
</dbReference>
<dbReference type="SUPFAM" id="SSF53659">
    <property type="entry name" value="Isocitrate/Isopropylmalate dehydrogenase-like"/>
    <property type="match status" value="1"/>
</dbReference>
<evidence type="ECO:0000256" key="6">
    <source>
        <dbReference type="ARBA" id="ARBA00011738"/>
    </source>
</evidence>
<comment type="function">
    <text evidence="15 16">Catalyzes the oxidation of 3-carboxy-2-hydroxy-4-methylpentanoate (3-isopropylmalate) to 3-carboxy-4-methyl-2-oxopentanoate. The product decarboxylates to 4-methyl-2 oxopentanoate.</text>
</comment>
<reference evidence="18" key="1">
    <citation type="journal article" date="2020" name="mSystems">
        <title>Genome- and Community-Level Interaction Insights into Carbon Utilization and Element Cycling Functions of Hydrothermarchaeota in Hydrothermal Sediment.</title>
        <authorList>
            <person name="Zhou Z."/>
            <person name="Liu Y."/>
            <person name="Xu W."/>
            <person name="Pan J."/>
            <person name="Luo Z.H."/>
            <person name="Li M."/>
        </authorList>
    </citation>
    <scope>NUCLEOTIDE SEQUENCE [LARGE SCALE GENOMIC DNA]</scope>
    <source>
        <strain evidence="18">SpSt-70</strain>
    </source>
</reference>
<comment type="cofactor">
    <cofactor evidence="2">
        <name>Mn(2+)</name>
        <dbReference type="ChEBI" id="CHEBI:29035"/>
    </cofactor>
</comment>
<keyword evidence="8 15" id="KW-0963">Cytoplasm</keyword>
<comment type="catalytic activity">
    <reaction evidence="1 15 16">
        <text>(2R,3S)-3-isopropylmalate + NAD(+) = 4-methyl-2-oxopentanoate + CO2 + NADH</text>
        <dbReference type="Rhea" id="RHEA:32271"/>
        <dbReference type="ChEBI" id="CHEBI:16526"/>
        <dbReference type="ChEBI" id="CHEBI:17865"/>
        <dbReference type="ChEBI" id="CHEBI:35121"/>
        <dbReference type="ChEBI" id="CHEBI:57540"/>
        <dbReference type="ChEBI" id="CHEBI:57945"/>
        <dbReference type="EC" id="1.1.1.85"/>
    </reaction>
</comment>
<feature type="site" description="Important for catalysis" evidence="15">
    <location>
        <position position="141"/>
    </location>
</feature>
<gene>
    <name evidence="15 18" type="primary">leuB</name>
    <name evidence="18" type="ORF">ENU78_01095</name>
</gene>
<dbReference type="Gene3D" id="3.40.718.10">
    <property type="entry name" value="Isopropylmalate Dehydrogenase"/>
    <property type="match status" value="1"/>
</dbReference>
<dbReference type="FunFam" id="3.40.718.10:FF:000028">
    <property type="entry name" value="3-isopropylmalate dehydrogenase"/>
    <property type="match status" value="1"/>
</dbReference>
<dbReference type="InterPro" id="IPR019818">
    <property type="entry name" value="IsoCit/isopropylmalate_DH_CS"/>
</dbReference>
<evidence type="ECO:0000256" key="9">
    <source>
        <dbReference type="ARBA" id="ARBA00022605"/>
    </source>
</evidence>
<comment type="pathway">
    <text evidence="4 15 16">Amino-acid biosynthesis; L-leucine biosynthesis; L-leucine from 3-methyl-2-oxobutanoate: step 3/4.</text>
</comment>
<dbReference type="OMA" id="EYDLGAR"/>
<evidence type="ECO:0000256" key="7">
    <source>
        <dbReference type="ARBA" id="ARBA00022430"/>
    </source>
</evidence>
<dbReference type="InterPro" id="IPR024084">
    <property type="entry name" value="IsoPropMal-DH-like_dom"/>
</dbReference>
<dbReference type="GO" id="GO:0051287">
    <property type="term" value="F:NAD binding"/>
    <property type="evidence" value="ECO:0007669"/>
    <property type="project" value="InterPro"/>
</dbReference>
<evidence type="ECO:0000256" key="15">
    <source>
        <dbReference type="HAMAP-Rule" id="MF_01033"/>
    </source>
</evidence>
<dbReference type="EC" id="1.1.1.85" evidence="15"/>
<comment type="cofactor">
    <cofactor evidence="15 16">
        <name>Mg(2+)</name>
        <dbReference type="ChEBI" id="CHEBI:18420"/>
    </cofactor>
    <cofactor evidence="15 16">
        <name>Mn(2+)</name>
        <dbReference type="ChEBI" id="CHEBI:29035"/>
    </cofactor>
    <text evidence="15 16">Binds 1 Mg(2+) or Mn(2+) ion per subunit.</text>
</comment>
<feature type="binding site" evidence="15">
    <location>
        <position position="223"/>
    </location>
    <ligand>
        <name>substrate</name>
    </ligand>
</feature>
<keyword evidence="14 15" id="KW-0100">Branched-chain amino acid biosynthesis</keyword>
<dbReference type="InterPro" id="IPR004429">
    <property type="entry name" value="Isopropylmalate_DH"/>
</dbReference>
<comment type="subcellular location">
    <subcellularLocation>
        <location evidence="3 15">Cytoplasm</location>
    </subcellularLocation>
</comment>
<evidence type="ECO:0000256" key="2">
    <source>
        <dbReference type="ARBA" id="ARBA00001936"/>
    </source>
</evidence>
<feature type="binding site" evidence="15">
    <location>
        <begin position="76"/>
        <end position="89"/>
    </location>
    <ligand>
        <name>NAD(+)</name>
        <dbReference type="ChEBI" id="CHEBI:57540"/>
    </ligand>
</feature>
<dbReference type="PANTHER" id="PTHR42979:SF1">
    <property type="entry name" value="3-ISOPROPYLMALATE DEHYDROGENASE"/>
    <property type="match status" value="1"/>
</dbReference>
<evidence type="ECO:0000256" key="1">
    <source>
        <dbReference type="ARBA" id="ARBA00000624"/>
    </source>
</evidence>
<evidence type="ECO:0000256" key="4">
    <source>
        <dbReference type="ARBA" id="ARBA00004762"/>
    </source>
</evidence>
<dbReference type="EMBL" id="DTDV01000005">
    <property type="protein sequence ID" value="HGK23041.1"/>
    <property type="molecule type" value="Genomic_DNA"/>
</dbReference>
<feature type="binding site" evidence="15">
    <location>
        <position position="106"/>
    </location>
    <ligand>
        <name>substrate</name>
    </ligand>
</feature>
<feature type="binding site" evidence="15">
    <location>
        <position position="96"/>
    </location>
    <ligand>
        <name>substrate</name>
    </ligand>
</feature>
<dbReference type="SMART" id="SM01329">
    <property type="entry name" value="Iso_dh"/>
    <property type="match status" value="1"/>
</dbReference>
<evidence type="ECO:0000256" key="3">
    <source>
        <dbReference type="ARBA" id="ARBA00004496"/>
    </source>
</evidence>
<dbReference type="GO" id="GO:0005829">
    <property type="term" value="C:cytosol"/>
    <property type="evidence" value="ECO:0007669"/>
    <property type="project" value="TreeGrafter"/>
</dbReference>
<keyword evidence="11 15" id="KW-0460">Magnesium</keyword>
<protein>
    <recommendedName>
        <fullName evidence="15">3-isopropylmalate dehydrogenase</fullName>
        <ecNumber evidence="15">1.1.1.85</ecNumber>
    </recommendedName>
    <alternativeName>
        <fullName evidence="15">3-IPM-DH</fullName>
    </alternativeName>
    <alternativeName>
        <fullName evidence="15">Beta-IPM dehydrogenase</fullName>
        <shortName evidence="15">IMDH</shortName>
    </alternativeName>
</protein>
<dbReference type="UniPathway" id="UPA00048">
    <property type="reaction ID" value="UER00072"/>
</dbReference>
<comment type="caution">
    <text evidence="18">The sequence shown here is derived from an EMBL/GenBank/DDBJ whole genome shotgun (WGS) entry which is preliminary data.</text>
</comment>
<accession>A0A7V3ZHD1</accession>
<sequence length="363" mass="40273">MKLKIAVLPGDGIGPEVVRQAIKVINVISKKFGHEVEIKEGIVGGIAIDNFGDPLPEETWKICEESDAILLGAVGGPKWDNLPGDKRPEKALLRLRSGFNLFANIRPIPIFDELIFSSPIKEDYLKGVDFVIVRELTGGLYFGKPKETRIENGEEVAIDTMIYRASEIRRIAHVAFRMAQKRKKKVTSVDKANILECSRLWRKIVEEVSKEYIDVTLEHMYVDNCAMQIVRNPKQFDVILTENTFGDILSDEAAIITGSIGMLPSASLGETKKGLYEPIHGSAPDIAGQNIANPIATILSVALMFRYSFDLENEAKLIENSVRKILSLGYFTKDLFNNNPYAKKLVSTEEMGDLICSAIEGGA</sequence>
<keyword evidence="13 15" id="KW-0520">NAD</keyword>
<evidence type="ECO:0000259" key="17">
    <source>
        <dbReference type="SMART" id="SM01329"/>
    </source>
</evidence>
<dbReference type="GO" id="GO:0003862">
    <property type="term" value="F:3-isopropylmalate dehydrogenase activity"/>
    <property type="evidence" value="ECO:0007669"/>
    <property type="project" value="UniProtKB-UniRule"/>
</dbReference>
<evidence type="ECO:0000256" key="8">
    <source>
        <dbReference type="ARBA" id="ARBA00022490"/>
    </source>
</evidence>
<dbReference type="AlphaFoldDB" id="A0A7V3ZHD1"/>
<evidence type="ECO:0000256" key="10">
    <source>
        <dbReference type="ARBA" id="ARBA00022723"/>
    </source>
</evidence>
<feature type="binding site" evidence="15">
    <location>
        <position position="134"/>
    </location>
    <ligand>
        <name>substrate</name>
    </ligand>
</feature>